<organism evidence="2">
    <name type="scientific">marine metagenome</name>
    <dbReference type="NCBI Taxonomy" id="408172"/>
    <lineage>
        <taxon>unclassified sequences</taxon>
        <taxon>metagenomes</taxon>
        <taxon>ecological metagenomes</taxon>
    </lineage>
</organism>
<keyword evidence="1" id="KW-1133">Transmembrane helix</keyword>
<keyword evidence="1" id="KW-0472">Membrane</keyword>
<gene>
    <name evidence="2" type="ORF">METZ01_LOCUS352433</name>
</gene>
<feature type="transmembrane region" description="Helical" evidence="1">
    <location>
        <begin position="23"/>
        <end position="45"/>
    </location>
</feature>
<name>A0A382RPG4_9ZZZZ</name>
<dbReference type="EMBL" id="UINC01123238">
    <property type="protein sequence ID" value="SVC99579.1"/>
    <property type="molecule type" value="Genomic_DNA"/>
</dbReference>
<sequence length="55" mass="6596">MLSEGTEQDYCIDNFMTGYFNEAVPWMLLFLLGVAFIIPLCLYLIMTWRKYRYSN</sequence>
<accession>A0A382RPG4</accession>
<protein>
    <submittedName>
        <fullName evidence="2">Uncharacterized protein</fullName>
    </submittedName>
</protein>
<keyword evidence="1" id="KW-0812">Transmembrane</keyword>
<dbReference type="AlphaFoldDB" id="A0A382RPG4"/>
<reference evidence="2" key="1">
    <citation type="submission" date="2018-05" db="EMBL/GenBank/DDBJ databases">
        <authorList>
            <person name="Lanie J.A."/>
            <person name="Ng W.-L."/>
            <person name="Kazmierczak K.M."/>
            <person name="Andrzejewski T.M."/>
            <person name="Davidsen T.M."/>
            <person name="Wayne K.J."/>
            <person name="Tettelin H."/>
            <person name="Glass J.I."/>
            <person name="Rusch D."/>
            <person name="Podicherti R."/>
            <person name="Tsui H.-C.T."/>
            <person name="Winkler M.E."/>
        </authorList>
    </citation>
    <scope>NUCLEOTIDE SEQUENCE</scope>
</reference>
<proteinExistence type="predicted"/>
<evidence type="ECO:0000313" key="2">
    <source>
        <dbReference type="EMBL" id="SVC99579.1"/>
    </source>
</evidence>
<evidence type="ECO:0000256" key="1">
    <source>
        <dbReference type="SAM" id="Phobius"/>
    </source>
</evidence>